<feature type="compositionally biased region" description="Polar residues" evidence="1">
    <location>
        <begin position="318"/>
        <end position="343"/>
    </location>
</feature>
<dbReference type="PANTHER" id="PTHR47184">
    <property type="entry name" value="PHOSPHATIDYLINOSITOL 3-AND 4-KINASE FAMILY PROTEIN-RELATED"/>
    <property type="match status" value="1"/>
</dbReference>
<keyword evidence="4" id="KW-1185">Reference proteome</keyword>
<dbReference type="PANTHER" id="PTHR47184:SF3">
    <property type="entry name" value="PHOSPHATIDYLINOSITOL 3-AND 4-KINASE FAMILY PROTEIN-RELATED"/>
    <property type="match status" value="1"/>
</dbReference>
<gene>
    <name evidence="3" type="ORF">KI387_042011</name>
</gene>
<evidence type="ECO:0000256" key="1">
    <source>
        <dbReference type="SAM" id="MobiDB-lite"/>
    </source>
</evidence>
<evidence type="ECO:0000313" key="3">
    <source>
        <dbReference type="EMBL" id="KAH9292801.1"/>
    </source>
</evidence>
<dbReference type="EMBL" id="JAHRHJ020002242">
    <property type="protein sequence ID" value="KAH9292801.1"/>
    <property type="molecule type" value="Genomic_DNA"/>
</dbReference>
<proteinExistence type="predicted"/>
<feature type="transmembrane region" description="Helical" evidence="2">
    <location>
        <begin position="76"/>
        <end position="97"/>
    </location>
</feature>
<reference evidence="3 4" key="1">
    <citation type="journal article" date="2021" name="Nat. Plants">
        <title>The Taxus genome provides insights into paclitaxel biosynthesis.</title>
        <authorList>
            <person name="Xiong X."/>
            <person name="Gou J."/>
            <person name="Liao Q."/>
            <person name="Li Y."/>
            <person name="Zhou Q."/>
            <person name="Bi G."/>
            <person name="Li C."/>
            <person name="Du R."/>
            <person name="Wang X."/>
            <person name="Sun T."/>
            <person name="Guo L."/>
            <person name="Liang H."/>
            <person name="Lu P."/>
            <person name="Wu Y."/>
            <person name="Zhang Z."/>
            <person name="Ro D.K."/>
            <person name="Shang Y."/>
            <person name="Huang S."/>
            <person name="Yan J."/>
        </authorList>
    </citation>
    <scope>NUCLEOTIDE SEQUENCE [LARGE SCALE GENOMIC DNA]</scope>
    <source>
        <strain evidence="3">Ta-2019</strain>
    </source>
</reference>
<evidence type="ECO:0008006" key="5">
    <source>
        <dbReference type="Google" id="ProtNLM"/>
    </source>
</evidence>
<accession>A0AA38C5J4</accession>
<dbReference type="AlphaFoldDB" id="A0AA38C5J4"/>
<keyword evidence="2" id="KW-0472">Membrane</keyword>
<comment type="caution">
    <text evidence="3">The sequence shown here is derived from an EMBL/GenBank/DDBJ whole genome shotgun (WGS) entry which is preliminary data.</text>
</comment>
<dbReference type="InterPro" id="IPR011989">
    <property type="entry name" value="ARM-like"/>
</dbReference>
<dbReference type="Proteomes" id="UP000824469">
    <property type="component" value="Unassembled WGS sequence"/>
</dbReference>
<protein>
    <recommendedName>
        <fullName evidence="5">Symplekin/Pta1 N-terminal domain-containing protein</fullName>
    </recommendedName>
</protein>
<organism evidence="3 4">
    <name type="scientific">Taxus chinensis</name>
    <name type="common">Chinese yew</name>
    <name type="synonym">Taxus wallichiana var. chinensis</name>
    <dbReference type="NCBI Taxonomy" id="29808"/>
    <lineage>
        <taxon>Eukaryota</taxon>
        <taxon>Viridiplantae</taxon>
        <taxon>Streptophyta</taxon>
        <taxon>Embryophyta</taxon>
        <taxon>Tracheophyta</taxon>
        <taxon>Spermatophyta</taxon>
        <taxon>Pinopsida</taxon>
        <taxon>Pinidae</taxon>
        <taxon>Conifers II</taxon>
        <taxon>Cupressales</taxon>
        <taxon>Taxaceae</taxon>
        <taxon>Taxus</taxon>
    </lineage>
</organism>
<sequence>MRKQAGSRNKLDVAGSGSVWKQLETSDRDLLAGILLIRFKAAYVRLIVGSRDINKLCTEKNDLLTLSSIAKKRPVLFGRVLPVFLGLAPSCVAVSGAQVTGVQNTLKNAFVGFIKSTNPGAIPEIIMAARDTNMFAHCIKKETQEFLKDSTQCWLDLFASSRLSFVELELSTQPQLQEPEPTLMPKHTMNADEKKACIEILHNMDDDFEGVLSQARVATEVIDGDSVSSLRKWRDRLVDALKAMNAGDLAEQALRQVEKMVRNSEHSLCESSSEQKASSQAYNMLAGEIGKRRTLVQETVSPATIDDKPGKRIRHSSPALQQFQPSSDVINESEPSNGNNPGSLMNGPEMTPVQQLVAMFGAIVAQGDRAVESLEILISRIPTDLLAEVVIANMHNLPSIFLHLRIVMIMSWQEEVPT</sequence>
<evidence type="ECO:0000256" key="2">
    <source>
        <dbReference type="SAM" id="Phobius"/>
    </source>
</evidence>
<feature type="region of interest" description="Disordered" evidence="1">
    <location>
        <begin position="299"/>
        <end position="349"/>
    </location>
</feature>
<keyword evidence="2" id="KW-0812">Transmembrane</keyword>
<evidence type="ECO:0000313" key="4">
    <source>
        <dbReference type="Proteomes" id="UP000824469"/>
    </source>
</evidence>
<dbReference type="Gene3D" id="1.25.10.10">
    <property type="entry name" value="Leucine-rich Repeat Variant"/>
    <property type="match status" value="1"/>
</dbReference>
<name>A0AA38C5J4_TAXCH</name>
<keyword evidence="2" id="KW-1133">Transmembrane helix</keyword>